<evidence type="ECO:0000313" key="2">
    <source>
        <dbReference type="Proteomes" id="UP001206128"/>
    </source>
</evidence>
<name>A0AAE3GNY6_9PSEU</name>
<dbReference type="RefSeq" id="WP_253778378.1">
    <property type="nucleotide sequence ID" value="NZ_JAMTCK010000019.1"/>
</dbReference>
<proteinExistence type="predicted"/>
<sequence length="262" mass="27588">MWTSGVNALWRAAYRRAVRSAFATVPLYRERWALGGRTDPVVVPGRTGTHGGAITAEEAVRKVVDLVPLAGGAASPDPARGLGHVLPLARPPRPGTLVVVVDPAIPRPPTDLPNTLRGCVLDPASLTGGTRPAALDEVVTALRRNGNVTAVGPDEAIAALVAALPEDLAHRVDRLPHRALDRLDGGPFGLIHDPVLGYLGGIGHCGRWHLDWPRVYARRTTGGLALTLLRQSSPRLVDILVAGGVRGEVAPCPRHGTPVVLT</sequence>
<gene>
    <name evidence="1" type="ORF">LX83_006399</name>
</gene>
<protein>
    <submittedName>
        <fullName evidence="1">Uncharacterized protein</fullName>
    </submittedName>
</protein>
<dbReference type="EMBL" id="JAMTCK010000019">
    <property type="protein sequence ID" value="MCP2169513.1"/>
    <property type="molecule type" value="Genomic_DNA"/>
</dbReference>
<dbReference type="Proteomes" id="UP001206128">
    <property type="component" value="Unassembled WGS sequence"/>
</dbReference>
<keyword evidence="2" id="KW-1185">Reference proteome</keyword>
<accession>A0AAE3GNY6</accession>
<dbReference type="AlphaFoldDB" id="A0AAE3GNY6"/>
<comment type="caution">
    <text evidence="1">The sequence shown here is derived from an EMBL/GenBank/DDBJ whole genome shotgun (WGS) entry which is preliminary data.</text>
</comment>
<evidence type="ECO:0000313" key="1">
    <source>
        <dbReference type="EMBL" id="MCP2169513.1"/>
    </source>
</evidence>
<reference evidence="1" key="1">
    <citation type="submission" date="2022-06" db="EMBL/GenBank/DDBJ databases">
        <title>Genomic Encyclopedia of Archaeal and Bacterial Type Strains, Phase II (KMG-II): from individual species to whole genera.</title>
        <authorList>
            <person name="Goeker M."/>
        </authorList>
    </citation>
    <scope>NUCLEOTIDE SEQUENCE</scope>
    <source>
        <strain evidence="1">DSM 43935</strain>
    </source>
</reference>
<organism evidence="1 2">
    <name type="scientific">Goodfellowiella coeruleoviolacea</name>
    <dbReference type="NCBI Taxonomy" id="334858"/>
    <lineage>
        <taxon>Bacteria</taxon>
        <taxon>Bacillati</taxon>
        <taxon>Actinomycetota</taxon>
        <taxon>Actinomycetes</taxon>
        <taxon>Pseudonocardiales</taxon>
        <taxon>Pseudonocardiaceae</taxon>
        <taxon>Goodfellowiella</taxon>
    </lineage>
</organism>